<dbReference type="Proteomes" id="UP001321700">
    <property type="component" value="Unassembled WGS sequence"/>
</dbReference>
<reference evidence="2 3" key="1">
    <citation type="submission" date="2023-08" db="EMBL/GenBank/DDBJ databases">
        <title>Rhodoferax potami sp. nov. and Rhodoferax mekongensis sp. nov., isolated from the Mekong River in Thailand.</title>
        <authorList>
            <person name="Kitikhun S."/>
            <person name="Charoenyingcharoen P."/>
            <person name="Siriarchawattana P."/>
            <person name="Likhitrattanapisal S."/>
            <person name="Nilsakha T."/>
            <person name="Chanpet A."/>
            <person name="Rattanawaree P."/>
            <person name="Ingsriswang S."/>
        </authorList>
    </citation>
    <scope>NUCLEOTIDE SEQUENCE [LARGE SCALE GENOMIC DNA]</scope>
    <source>
        <strain evidence="2 3">TBRC 17660</strain>
    </source>
</reference>
<keyword evidence="3" id="KW-1185">Reference proteome</keyword>
<sequence>MANLKFSQGRDTYDNQPAQLDAADFDDFVTCISHTGSTRKGQAYICAPLAAGQHPDTVKYPGTAHWRIRNLALPRRFLALDADAFTSPTVFSDFQREVSQWNSLVYTTASHTPQSPRARALIELSREVNYAEGFALGDAVQRMLEAKLGAANITLDPSVYRATQPVFTPLVGSQSFRYVGPALDVGAILSAWPAPASSTSLVGLGIGGANFPTGGLSPLVLALIAPPETPTEIAKVQAALAQVSADCPYPVWITILFALRSTGWTCAETLGRNWSMTAPQRYSQTAFDKVWQHAKPFGGISIGTLYHYAKQATKAGAPAASTSSTASATAIASAGKLCIPTVPPPPRDYILGKILVAGTVGVMASVGGGAKTTAVIQFAINGALGKNLGNLEIGHYAAALFLAEESNDERDRRFGALCSQLTASERAEVEKLVYCEAAAGQDLRLTVLHDGNVNETAQVDRIIQSVLNHRNRSLSGVIAYVTKPCNGERNGFSAKCCFH</sequence>
<name>A0ABU3KRJ5_9BURK</name>
<evidence type="ECO:0000313" key="2">
    <source>
        <dbReference type="EMBL" id="MDT7519869.1"/>
    </source>
</evidence>
<dbReference type="RefSeq" id="WP_313875520.1">
    <property type="nucleotide sequence ID" value="NZ_JAVBIK010000001.1"/>
</dbReference>
<dbReference type="Gene3D" id="3.40.50.300">
    <property type="entry name" value="P-loop containing nucleotide triphosphate hydrolases"/>
    <property type="match status" value="1"/>
</dbReference>
<feature type="domain" description="Primase C-terminal 2" evidence="1">
    <location>
        <begin position="237"/>
        <end position="309"/>
    </location>
</feature>
<dbReference type="InterPro" id="IPR027417">
    <property type="entry name" value="P-loop_NTPase"/>
</dbReference>
<accession>A0ABU3KRJ5</accession>
<gene>
    <name evidence="2" type="ORF">RAE19_14320</name>
</gene>
<evidence type="ECO:0000313" key="3">
    <source>
        <dbReference type="Proteomes" id="UP001321700"/>
    </source>
</evidence>
<organism evidence="2 3">
    <name type="scientific">Rhodoferax potami</name>
    <dbReference type="NCBI Taxonomy" id="3068338"/>
    <lineage>
        <taxon>Bacteria</taxon>
        <taxon>Pseudomonadati</taxon>
        <taxon>Pseudomonadota</taxon>
        <taxon>Betaproteobacteria</taxon>
        <taxon>Burkholderiales</taxon>
        <taxon>Comamonadaceae</taxon>
        <taxon>Rhodoferax</taxon>
    </lineage>
</organism>
<evidence type="ECO:0000259" key="1">
    <source>
        <dbReference type="Pfam" id="PF08707"/>
    </source>
</evidence>
<dbReference type="Pfam" id="PF08707">
    <property type="entry name" value="PriCT_2"/>
    <property type="match status" value="1"/>
</dbReference>
<proteinExistence type="predicted"/>
<protein>
    <submittedName>
        <fullName evidence="2">AAA family ATPase</fullName>
    </submittedName>
</protein>
<dbReference type="InterPro" id="IPR014819">
    <property type="entry name" value="PriCT_2"/>
</dbReference>
<dbReference type="Pfam" id="PF13481">
    <property type="entry name" value="AAA_25"/>
    <property type="match status" value="1"/>
</dbReference>
<comment type="caution">
    <text evidence="2">The sequence shown here is derived from an EMBL/GenBank/DDBJ whole genome shotgun (WGS) entry which is preliminary data.</text>
</comment>
<dbReference type="EMBL" id="JAVBIK010000001">
    <property type="protein sequence ID" value="MDT7519869.1"/>
    <property type="molecule type" value="Genomic_DNA"/>
</dbReference>